<organism evidence="2">
    <name type="scientific">Ignisphaera aggregans</name>
    <dbReference type="NCBI Taxonomy" id="334771"/>
    <lineage>
        <taxon>Archaea</taxon>
        <taxon>Thermoproteota</taxon>
        <taxon>Thermoprotei</taxon>
        <taxon>Desulfurococcales</taxon>
        <taxon>Desulfurococcaceae</taxon>
        <taxon>Ignisphaera</taxon>
    </lineage>
</organism>
<evidence type="ECO:0008006" key="3">
    <source>
        <dbReference type="Google" id="ProtNLM"/>
    </source>
</evidence>
<protein>
    <recommendedName>
        <fullName evidence="3">Glycosyltransferase RgtA/B/C/D-like domain-containing protein</fullName>
    </recommendedName>
</protein>
<evidence type="ECO:0000256" key="1">
    <source>
        <dbReference type="SAM" id="Phobius"/>
    </source>
</evidence>
<evidence type="ECO:0000313" key="2">
    <source>
        <dbReference type="EMBL" id="HGQ63732.1"/>
    </source>
</evidence>
<name>A0A7C4NS38_9CREN</name>
<feature type="transmembrane region" description="Helical" evidence="1">
    <location>
        <begin position="370"/>
        <end position="388"/>
    </location>
</feature>
<proteinExistence type="predicted"/>
<keyword evidence="1" id="KW-1133">Transmembrane helix</keyword>
<keyword evidence="1" id="KW-0812">Transmembrane</keyword>
<keyword evidence="1" id="KW-0472">Membrane</keyword>
<feature type="transmembrane region" description="Helical" evidence="1">
    <location>
        <begin position="113"/>
        <end position="135"/>
    </location>
</feature>
<feature type="transmembrane region" description="Helical" evidence="1">
    <location>
        <begin position="165"/>
        <end position="194"/>
    </location>
</feature>
<feature type="transmembrane region" description="Helical" evidence="1">
    <location>
        <begin position="214"/>
        <end position="232"/>
    </location>
</feature>
<sequence length="492" mass="55535">MKTSHIVLYAVVLLFTVLIRLAPSLYTNNVFSNDVWPLKRLTEYMLKNPNANIYSLYEIYGHHVFWPISVLQGIVYIHVTGIHLDYFFKFAGVAILSIGMFLSVYLLAKRYSYEYRCCLAASLVITLLPSFTLFTSAYLKEFYGYALTPILLYLSIHGSRSRLPLLPILISVALVLSHPLASAMGIAILCSYLYVNLVSSLKDRKKFNIRFEHIVAIVSLAMVYALYSTFIAKPVIPISLTDLVILGIYAIAVYLAYLFLGGVTSTSLIAIASLLASTSIIYTITVPINNILLLLYVIPPIISIAYRVREGSLGRIKSAVLLPIVVLFLYIPTYMVEALGIIHRIVNYFVYAFIPMGIDIPKNSRKISTAILLILVLATITCSLASTLNHNLYTFYWRYGEYDNVFKNFIEVHALSINIYGDPKYSYMTPKIVGIPITIIKELCEEPDFLVLSRDNLVYGMPITPVDLYKSPCDLFMNRNIVFNVGYLYVFA</sequence>
<feature type="transmembrane region" description="Helical" evidence="1">
    <location>
        <begin position="238"/>
        <end position="260"/>
    </location>
</feature>
<dbReference type="EMBL" id="DTBD01000005">
    <property type="protein sequence ID" value="HGQ63732.1"/>
    <property type="molecule type" value="Genomic_DNA"/>
</dbReference>
<dbReference type="AlphaFoldDB" id="A0A7C4NS38"/>
<feature type="transmembrane region" description="Helical" evidence="1">
    <location>
        <begin position="290"/>
        <end position="306"/>
    </location>
</feature>
<reference evidence="2" key="1">
    <citation type="journal article" date="2020" name="mSystems">
        <title>Genome- and Community-Level Interaction Insights into Carbon Utilization and Element Cycling Functions of Hydrothermarchaeota in Hydrothermal Sediment.</title>
        <authorList>
            <person name="Zhou Z."/>
            <person name="Liu Y."/>
            <person name="Xu W."/>
            <person name="Pan J."/>
            <person name="Luo Z.H."/>
            <person name="Li M."/>
        </authorList>
    </citation>
    <scope>NUCLEOTIDE SEQUENCE [LARGE SCALE GENOMIC DNA]</scope>
    <source>
        <strain evidence="2">SpSt-637</strain>
    </source>
</reference>
<feature type="transmembrane region" description="Helical" evidence="1">
    <location>
        <begin position="86"/>
        <end position="107"/>
    </location>
</feature>
<gene>
    <name evidence="2" type="ORF">ENU08_00575</name>
</gene>
<feature type="transmembrane region" description="Helical" evidence="1">
    <location>
        <begin position="7"/>
        <end position="26"/>
    </location>
</feature>
<feature type="transmembrane region" description="Helical" evidence="1">
    <location>
        <begin position="318"/>
        <end position="335"/>
    </location>
</feature>
<accession>A0A7C4NS38</accession>
<feature type="transmembrane region" description="Helical" evidence="1">
    <location>
        <begin position="267"/>
        <end position="284"/>
    </location>
</feature>
<comment type="caution">
    <text evidence="2">The sequence shown here is derived from an EMBL/GenBank/DDBJ whole genome shotgun (WGS) entry which is preliminary data.</text>
</comment>